<evidence type="ECO:0000313" key="1">
    <source>
        <dbReference type="EMBL" id="QNO57804.1"/>
    </source>
</evidence>
<sequence>METIYLYSVKSNYFQKIISRRLNHVDRKKTLALT</sequence>
<organism evidence="1">
    <name type="scientific">Candidatus Methanophaga sp. ANME-1 ERB7</name>
    <dbReference type="NCBI Taxonomy" id="2759913"/>
    <lineage>
        <taxon>Archaea</taxon>
        <taxon>Methanobacteriati</taxon>
        <taxon>Methanobacteriota</taxon>
        <taxon>Stenosarchaea group</taxon>
        <taxon>Methanomicrobia</taxon>
        <taxon>Candidatus Methanophagales</taxon>
        <taxon>Candidatus Methanophagaceae</taxon>
        <taxon>Candidatus Methanophaga</taxon>
    </lineage>
</organism>
<reference evidence="1" key="1">
    <citation type="submission" date="2020-06" db="EMBL/GenBank/DDBJ databases">
        <title>Unique genomic features of the anaerobic methanotrophic archaea.</title>
        <authorList>
            <person name="Chadwick G.L."/>
            <person name="Skennerton C.T."/>
            <person name="Laso-Perez R."/>
            <person name="Leu A.O."/>
            <person name="Speth D.R."/>
            <person name="Yu H."/>
            <person name="Morgan-Lang C."/>
            <person name="Hatzenpichler R."/>
            <person name="Goudeau D."/>
            <person name="Malmstrom R."/>
            <person name="Brazelton W.J."/>
            <person name="Woyke T."/>
            <person name="Hallam S.J."/>
            <person name="Tyson G.W."/>
            <person name="Wegener G."/>
            <person name="Boetius A."/>
            <person name="Orphan V."/>
        </authorList>
    </citation>
    <scope>NUCLEOTIDE SEQUENCE</scope>
</reference>
<name>A0A7G9ZC20_9EURY</name>
<proteinExistence type="predicted"/>
<protein>
    <submittedName>
        <fullName evidence="1">Uncharacterized protein</fullName>
    </submittedName>
</protein>
<accession>A0A7G9ZC20</accession>
<dbReference type="AlphaFoldDB" id="A0A7G9ZC20"/>
<dbReference type="EMBL" id="MT631702">
    <property type="protein sequence ID" value="QNO57804.1"/>
    <property type="molecule type" value="Genomic_DNA"/>
</dbReference>
<gene>
    <name evidence="1" type="ORF">OHAEDELL_00032</name>
</gene>